<feature type="transmembrane region" description="Helical" evidence="8">
    <location>
        <begin position="151"/>
        <end position="170"/>
    </location>
</feature>
<dbReference type="PANTHER" id="PTHR37441">
    <property type="entry name" value="PROTEIN CBG16518"/>
    <property type="match status" value="1"/>
</dbReference>
<dbReference type="Proteomes" id="UP000035680">
    <property type="component" value="Unassembled WGS sequence"/>
</dbReference>
<name>A0A0K0FA24_STRVS</name>
<dbReference type="CDD" id="cd00637">
    <property type="entry name" value="7tm_classA_rhodopsin-like"/>
    <property type="match status" value="1"/>
</dbReference>
<feature type="domain" description="G-protein coupled receptors family 1 profile" evidence="9">
    <location>
        <begin position="86"/>
        <end position="350"/>
    </location>
</feature>
<evidence type="ECO:0000256" key="4">
    <source>
        <dbReference type="ARBA" id="ARBA00022989"/>
    </source>
</evidence>
<feature type="transmembrane region" description="Helical" evidence="8">
    <location>
        <begin position="241"/>
        <end position="261"/>
    </location>
</feature>
<evidence type="ECO:0000256" key="7">
    <source>
        <dbReference type="ARBA" id="ARBA00023224"/>
    </source>
</evidence>
<evidence type="ECO:0000313" key="10">
    <source>
        <dbReference type="Proteomes" id="UP000035680"/>
    </source>
</evidence>
<dbReference type="InterPro" id="IPR040435">
    <property type="entry name" value="Put_GPCR_Chromadorea"/>
</dbReference>
<feature type="transmembrane region" description="Helical" evidence="8">
    <location>
        <begin position="119"/>
        <end position="139"/>
    </location>
</feature>
<dbReference type="GO" id="GO:0005886">
    <property type="term" value="C:plasma membrane"/>
    <property type="evidence" value="ECO:0007669"/>
    <property type="project" value="UniProtKB-SubCell"/>
</dbReference>
<reference evidence="11" key="2">
    <citation type="submission" date="2015-08" db="UniProtKB">
        <authorList>
            <consortium name="WormBaseParasite"/>
        </authorList>
    </citation>
    <scope>IDENTIFICATION</scope>
</reference>
<evidence type="ECO:0000256" key="8">
    <source>
        <dbReference type="SAM" id="Phobius"/>
    </source>
</evidence>
<keyword evidence="3 8" id="KW-0812">Transmembrane</keyword>
<proteinExistence type="predicted"/>
<protein>
    <submittedName>
        <fullName evidence="11">L-3,4-dihydroxyphenylalanine receptor (inferred by orthology to a C. elegans protein)</fullName>
    </submittedName>
</protein>
<dbReference type="WBParaSite" id="SVE_0567600.1">
    <property type="protein sequence ID" value="SVE_0567600.1"/>
    <property type="gene ID" value="SVE_0567600"/>
</dbReference>
<dbReference type="AlphaFoldDB" id="A0A0K0FA24"/>
<keyword evidence="7" id="KW-0807">Transducer</keyword>
<evidence type="ECO:0000259" key="9">
    <source>
        <dbReference type="PROSITE" id="PS50262"/>
    </source>
</evidence>
<evidence type="ECO:0000256" key="3">
    <source>
        <dbReference type="ARBA" id="ARBA00022692"/>
    </source>
</evidence>
<feature type="transmembrane region" description="Helical" evidence="8">
    <location>
        <begin position="328"/>
        <end position="352"/>
    </location>
</feature>
<keyword evidence="5" id="KW-0297">G-protein coupled receptor</keyword>
<sequence>MVLHSNVTTSNTTNFPNFISSTETSLLDHLTTSSLPNITQFVRTECFVNISKDERSDLIKQRHTAKLEDIFRRYYGWLPLPFTIIATAFTLLFLISTYRAIKQQRVSRKCYVLLFNRSVGDLICCISNFVVIGYCLLSAKVNRDVVPAIDTFFIGSFWAGMVSYVSLSLLKLYAVSRPFSYRNKVTMRKVIYLIMLSWIIFLFMIIYALAITAMVKVPYLNALTKCRIETCLRTMYRSRNFLTIIVYFFTLFTFFGTLLYVRKARKFVNSFNKKNSSNKQVMSTRFPFWKLSLNVATFATMHGFYVLWSILLQLNTDQCYFQKHLNQMMIYLGFVRLSLVIRICVDPILTFITDFQMRRSLYNVLGINGKINPLSSQKNMIKKDGEEIEDDINSSEYLDKCKISVSLTGTTALTNDSSLKVKSNNENTMDSVKIDEPLREDVIEVIEEEDLPNAIKKEHKE</sequence>
<keyword evidence="10" id="KW-1185">Reference proteome</keyword>
<dbReference type="GO" id="GO:0004930">
    <property type="term" value="F:G protein-coupled receptor activity"/>
    <property type="evidence" value="ECO:0007669"/>
    <property type="project" value="UniProtKB-KW"/>
</dbReference>
<keyword evidence="6 8" id="KW-0472">Membrane</keyword>
<dbReference type="PROSITE" id="PS50262">
    <property type="entry name" value="G_PROTEIN_RECEP_F1_2"/>
    <property type="match status" value="1"/>
</dbReference>
<keyword evidence="2" id="KW-1003">Cell membrane</keyword>
<dbReference type="SUPFAM" id="SSF81321">
    <property type="entry name" value="Family A G protein-coupled receptor-like"/>
    <property type="match status" value="1"/>
</dbReference>
<evidence type="ECO:0000256" key="5">
    <source>
        <dbReference type="ARBA" id="ARBA00023040"/>
    </source>
</evidence>
<accession>A0A0K0FA24</accession>
<evidence type="ECO:0000256" key="1">
    <source>
        <dbReference type="ARBA" id="ARBA00004651"/>
    </source>
</evidence>
<organism evidence="10 11">
    <name type="scientific">Strongyloides venezuelensis</name>
    <name type="common">Threadworm</name>
    <dbReference type="NCBI Taxonomy" id="75913"/>
    <lineage>
        <taxon>Eukaryota</taxon>
        <taxon>Metazoa</taxon>
        <taxon>Ecdysozoa</taxon>
        <taxon>Nematoda</taxon>
        <taxon>Chromadorea</taxon>
        <taxon>Rhabditida</taxon>
        <taxon>Tylenchina</taxon>
        <taxon>Panagrolaimomorpha</taxon>
        <taxon>Strongyloidoidea</taxon>
        <taxon>Strongyloididae</taxon>
        <taxon>Strongyloides</taxon>
    </lineage>
</organism>
<dbReference type="InterPro" id="IPR017452">
    <property type="entry name" value="GPCR_Rhodpsn_7TM"/>
</dbReference>
<evidence type="ECO:0000256" key="2">
    <source>
        <dbReference type="ARBA" id="ARBA00022475"/>
    </source>
</evidence>
<keyword evidence="4 8" id="KW-1133">Transmembrane helix</keyword>
<dbReference type="PANTHER" id="PTHR37441:SF7">
    <property type="entry name" value="G-PROTEIN COUPLED RECEPTORS FAMILY 1 PROFILE DOMAIN-CONTAINING PROTEIN"/>
    <property type="match status" value="1"/>
</dbReference>
<dbReference type="Gene3D" id="1.20.1070.10">
    <property type="entry name" value="Rhodopsin 7-helix transmembrane proteins"/>
    <property type="match status" value="1"/>
</dbReference>
<evidence type="ECO:0000313" key="11">
    <source>
        <dbReference type="WBParaSite" id="SVE_0567600.1"/>
    </source>
</evidence>
<reference evidence="10" key="1">
    <citation type="submission" date="2014-07" db="EMBL/GenBank/DDBJ databases">
        <authorList>
            <person name="Martin A.A"/>
            <person name="De Silva N."/>
        </authorList>
    </citation>
    <scope>NUCLEOTIDE SEQUENCE</scope>
</reference>
<keyword evidence="5" id="KW-0675">Receptor</keyword>
<feature type="transmembrane region" description="Helical" evidence="8">
    <location>
        <begin position="190"/>
        <end position="215"/>
    </location>
</feature>
<feature type="transmembrane region" description="Helical" evidence="8">
    <location>
        <begin position="288"/>
        <end position="308"/>
    </location>
</feature>
<comment type="subcellular location">
    <subcellularLocation>
        <location evidence="1">Cell membrane</location>
        <topology evidence="1">Multi-pass membrane protein</topology>
    </subcellularLocation>
</comment>
<evidence type="ECO:0000256" key="6">
    <source>
        <dbReference type="ARBA" id="ARBA00023136"/>
    </source>
</evidence>
<feature type="transmembrane region" description="Helical" evidence="8">
    <location>
        <begin position="74"/>
        <end position="98"/>
    </location>
</feature>